<evidence type="ECO:0000313" key="11">
    <source>
        <dbReference type="EMBL" id="KAF5814683.1"/>
    </source>
</evidence>
<evidence type="ECO:0000256" key="6">
    <source>
        <dbReference type="ARBA" id="ARBA00023008"/>
    </source>
</evidence>
<dbReference type="PANTHER" id="PTHR11474">
    <property type="entry name" value="TYROSINASE FAMILY MEMBER"/>
    <property type="match status" value="1"/>
</dbReference>
<evidence type="ECO:0000256" key="2">
    <source>
        <dbReference type="ARBA" id="ARBA00009928"/>
    </source>
</evidence>
<evidence type="ECO:0000256" key="1">
    <source>
        <dbReference type="ARBA" id="ARBA00001973"/>
    </source>
</evidence>
<dbReference type="PROSITE" id="PS00498">
    <property type="entry name" value="TYROSINASE_2"/>
    <property type="match status" value="1"/>
</dbReference>
<accession>A0A251TAZ6</accession>
<dbReference type="EMBL" id="CM007900">
    <property type="protein sequence ID" value="OTG08228.1"/>
    <property type="molecule type" value="Genomic_DNA"/>
</dbReference>
<protein>
    <submittedName>
        <fullName evidence="11">Catechol oxidase</fullName>
        <ecNumber evidence="11">1.10.3.1</ecNumber>
    </submittedName>
    <submittedName>
        <fullName evidence="12">Putative polyphenol oxidase II protein</fullName>
    </submittedName>
</protein>
<dbReference type="AlphaFoldDB" id="A0A251TAZ6"/>
<evidence type="ECO:0000256" key="3">
    <source>
        <dbReference type="ARBA" id="ARBA00022723"/>
    </source>
</evidence>
<comment type="cofactor">
    <cofactor evidence="1">
        <name>Cu(2+)</name>
        <dbReference type="ChEBI" id="CHEBI:29036"/>
    </cofactor>
</comment>
<feature type="domain" description="Tyrosinase copper-binding" evidence="10">
    <location>
        <begin position="369"/>
        <end position="380"/>
    </location>
</feature>
<feature type="domain" description="Tyrosinase copper-binding" evidence="9">
    <location>
        <begin position="195"/>
        <end position="212"/>
    </location>
</feature>
<dbReference type="InterPro" id="IPR022739">
    <property type="entry name" value="Polyphenol_oxidase_cen"/>
</dbReference>
<dbReference type="OMA" id="HATVNCH"/>
<dbReference type="Pfam" id="PF12142">
    <property type="entry name" value="PPO1_DWL"/>
    <property type="match status" value="1"/>
</dbReference>
<dbReference type="Proteomes" id="UP000215914">
    <property type="component" value="Chromosome 11"/>
</dbReference>
<evidence type="ECO:0000256" key="8">
    <source>
        <dbReference type="SAM" id="MobiDB-lite"/>
    </source>
</evidence>
<dbReference type="Pfam" id="PF00264">
    <property type="entry name" value="Tyrosinase"/>
    <property type="match status" value="1"/>
</dbReference>
<dbReference type="Gene3D" id="1.10.1280.10">
    <property type="entry name" value="Di-copper center containing domain from catechol oxidase"/>
    <property type="match status" value="1"/>
</dbReference>
<evidence type="ECO:0000256" key="7">
    <source>
        <dbReference type="ARBA" id="ARBA00023157"/>
    </source>
</evidence>
<dbReference type="SUPFAM" id="SSF48056">
    <property type="entry name" value="Di-copper centre-containing domain"/>
    <property type="match status" value="1"/>
</dbReference>
<comment type="similarity">
    <text evidence="2">Belongs to the tyrosinase family.</text>
</comment>
<dbReference type="EMBL" id="MNCJ02000318">
    <property type="protein sequence ID" value="KAF5814683.1"/>
    <property type="molecule type" value="Genomic_DNA"/>
</dbReference>
<feature type="region of interest" description="Disordered" evidence="8">
    <location>
        <begin position="1"/>
        <end position="24"/>
    </location>
</feature>
<keyword evidence="7" id="KW-1015">Disulfide bond</keyword>
<name>A0A251TAZ6_HELAN</name>
<dbReference type="InterPro" id="IPR050316">
    <property type="entry name" value="Tyrosinase/Hemocyanin"/>
</dbReference>
<evidence type="ECO:0000313" key="13">
    <source>
        <dbReference type="Proteomes" id="UP000215914"/>
    </source>
</evidence>
<sequence length="604" mass="67332">MASLSLSAVPTTTTTSLSSRSPLFSKSTHRSKVSCKSSADDHSENKLILPMQNVDRRNMLLGLGGLYGAANLTNIGSALAYPITAPENISNCVPADVGFNTEDAVRGSACCPPTTQTTAVPYVLPEVTELRVRPAADRLTPEYIAKYQLAIKRMKELPDEDPRSWKQQGKIHCAYCNGAYTQYMNGHPELKIQVHNNSLFFPFHRWYLYFYERILGSLIEDPTFGLPYWNWDNPKGMLLPEMLEAPYPHPDPESNRPPNPRYNPLFDPYRNVAHLPPAIIDLDRGNAGGDKDCVAQISENLTAVYDQMIADSAANPDAFFGTNPNPDDPKAIVAGSIESGVHSAVHVWVGNPRMTNNEDMGNFYSAGYDPAFYLLHSNVDRMWQIWNELDARNVNPSNDDWLNASFVFYDENQNLVRVYNRDCVDIERMGYTFEPSRLTWLQARSMPRNKASNIAAKSVGVVKKVEEIEFPVKLDQTVKVLVKRPATNRSADDKKKASEMLFLEEIKYNGEQFFQFDVLVNDVDDGIETTRVSSEFAGTFAQVPHGLGGGHMLMSSGTAFGLTQILEDLEAEGDEYVLVTLVPREGAEDATISNIKIKLVPLAN</sequence>
<evidence type="ECO:0000313" key="12">
    <source>
        <dbReference type="EMBL" id="OTG08228.1"/>
    </source>
</evidence>
<dbReference type="PANTHER" id="PTHR11474:SF119">
    <property type="entry name" value="CATECHOL OXIDASE"/>
    <property type="match status" value="1"/>
</dbReference>
<keyword evidence="5 11" id="KW-0560">Oxidoreductase</keyword>
<dbReference type="InterPro" id="IPR022740">
    <property type="entry name" value="Polyphenol_oxidase_C"/>
</dbReference>
<keyword evidence="3" id="KW-0479">Metal-binding</keyword>
<dbReference type="PRINTS" id="PR00092">
    <property type="entry name" value="TYROSINASE"/>
</dbReference>
<dbReference type="InterPro" id="IPR002227">
    <property type="entry name" value="Tyrosinase_Cu-bd"/>
</dbReference>
<dbReference type="GO" id="GO:0004097">
    <property type="term" value="F:catechol oxidase activity"/>
    <property type="evidence" value="ECO:0007669"/>
    <property type="project" value="UniProtKB-EC"/>
</dbReference>
<reference evidence="12" key="2">
    <citation type="submission" date="2017-02" db="EMBL/GenBank/DDBJ databases">
        <title>Sunflower complete genome.</title>
        <authorList>
            <person name="Langlade N."/>
            <person name="Munos S."/>
        </authorList>
    </citation>
    <scope>NUCLEOTIDE SEQUENCE [LARGE SCALE GENOMIC DNA]</scope>
    <source>
        <tissue evidence="12">Leaves</tissue>
    </source>
</reference>
<dbReference type="Gramene" id="mRNA:HanXRQr2_Chr03g0113851">
    <property type="protein sequence ID" value="CDS:HanXRQr2_Chr03g0113851.1"/>
    <property type="gene ID" value="HanXRQr2_Chr03g0113851"/>
</dbReference>
<dbReference type="GO" id="GO:0046872">
    <property type="term" value="F:metal ion binding"/>
    <property type="evidence" value="ECO:0007669"/>
    <property type="project" value="UniProtKB-KW"/>
</dbReference>
<dbReference type="InParanoid" id="A0A251TAZ6"/>
<gene>
    <name evidence="12" type="primary">PPO2</name>
    <name evidence="12" type="ORF">HannXRQ_Chr11g0339341</name>
    <name evidence="11" type="ORF">HanXRQr2_Chr03g0113851</name>
</gene>
<evidence type="ECO:0000256" key="4">
    <source>
        <dbReference type="ARBA" id="ARBA00022784"/>
    </source>
</evidence>
<dbReference type="InterPro" id="IPR008922">
    <property type="entry name" value="Di-copper_centre_dom_sf"/>
</dbReference>
<reference evidence="11 13" key="1">
    <citation type="journal article" date="2017" name="Nature">
        <title>The sunflower genome provides insights into oil metabolism, flowering and Asterid evolution.</title>
        <authorList>
            <person name="Badouin H."/>
            <person name="Gouzy J."/>
            <person name="Grassa C.J."/>
            <person name="Murat F."/>
            <person name="Staton S.E."/>
            <person name="Cottret L."/>
            <person name="Lelandais-Briere C."/>
            <person name="Owens G.L."/>
            <person name="Carrere S."/>
            <person name="Mayjonade B."/>
            <person name="Legrand L."/>
            <person name="Gill N."/>
            <person name="Kane N.C."/>
            <person name="Bowers J.E."/>
            <person name="Hubner S."/>
            <person name="Bellec A."/>
            <person name="Berard A."/>
            <person name="Berges H."/>
            <person name="Blanchet N."/>
            <person name="Boniface M.C."/>
            <person name="Brunel D."/>
            <person name="Catrice O."/>
            <person name="Chaidir N."/>
            <person name="Claudel C."/>
            <person name="Donnadieu C."/>
            <person name="Faraut T."/>
            <person name="Fievet G."/>
            <person name="Helmstetter N."/>
            <person name="King M."/>
            <person name="Knapp S.J."/>
            <person name="Lai Z."/>
            <person name="Le Paslier M.C."/>
            <person name="Lippi Y."/>
            <person name="Lorenzon L."/>
            <person name="Mandel J.R."/>
            <person name="Marage G."/>
            <person name="Marchand G."/>
            <person name="Marquand E."/>
            <person name="Bret-Mestries E."/>
            <person name="Morien E."/>
            <person name="Nambeesan S."/>
            <person name="Nguyen T."/>
            <person name="Pegot-Espagnet P."/>
            <person name="Pouilly N."/>
            <person name="Raftis F."/>
            <person name="Sallet E."/>
            <person name="Schiex T."/>
            <person name="Thomas J."/>
            <person name="Vandecasteele C."/>
            <person name="Vares D."/>
            <person name="Vear F."/>
            <person name="Vautrin S."/>
            <person name="Crespi M."/>
            <person name="Mangin B."/>
            <person name="Burke J.M."/>
            <person name="Salse J."/>
            <person name="Munos S."/>
            <person name="Vincourt P."/>
            <person name="Rieseberg L.H."/>
            <person name="Langlade N.B."/>
        </authorList>
    </citation>
    <scope>NUCLEOTIDE SEQUENCE [LARGE SCALE GENOMIC DNA]</scope>
    <source>
        <strain evidence="13">cv. SF193</strain>
        <tissue evidence="11">Leaves</tissue>
    </source>
</reference>
<evidence type="ECO:0000259" key="10">
    <source>
        <dbReference type="PROSITE" id="PS00498"/>
    </source>
</evidence>
<evidence type="ECO:0000256" key="5">
    <source>
        <dbReference type="ARBA" id="ARBA00023002"/>
    </source>
</evidence>
<keyword evidence="13" id="KW-1185">Reference proteome</keyword>
<reference evidence="11" key="3">
    <citation type="submission" date="2020-06" db="EMBL/GenBank/DDBJ databases">
        <title>Helianthus annuus Genome sequencing and assembly Release 2.</title>
        <authorList>
            <person name="Gouzy J."/>
            <person name="Langlade N."/>
            <person name="Munos S."/>
        </authorList>
    </citation>
    <scope>NUCLEOTIDE SEQUENCE</scope>
    <source>
        <tissue evidence="11">Leaves</tissue>
    </source>
</reference>
<dbReference type="EC" id="1.10.3.1" evidence="11"/>
<dbReference type="Pfam" id="PF12143">
    <property type="entry name" value="PPO1_KFDV"/>
    <property type="match status" value="1"/>
</dbReference>
<organism evidence="12 13">
    <name type="scientific">Helianthus annuus</name>
    <name type="common">Common sunflower</name>
    <dbReference type="NCBI Taxonomy" id="4232"/>
    <lineage>
        <taxon>Eukaryota</taxon>
        <taxon>Viridiplantae</taxon>
        <taxon>Streptophyta</taxon>
        <taxon>Embryophyta</taxon>
        <taxon>Tracheophyta</taxon>
        <taxon>Spermatophyta</taxon>
        <taxon>Magnoliopsida</taxon>
        <taxon>eudicotyledons</taxon>
        <taxon>Gunneridae</taxon>
        <taxon>Pentapetalae</taxon>
        <taxon>asterids</taxon>
        <taxon>campanulids</taxon>
        <taxon>Asterales</taxon>
        <taxon>Asteraceae</taxon>
        <taxon>Asteroideae</taxon>
        <taxon>Heliantheae alliance</taxon>
        <taxon>Heliantheae</taxon>
        <taxon>Helianthus</taxon>
    </lineage>
</organism>
<keyword evidence="6" id="KW-0186">Copper</keyword>
<dbReference type="PROSITE" id="PS00497">
    <property type="entry name" value="TYROSINASE_1"/>
    <property type="match status" value="1"/>
</dbReference>
<keyword evidence="4" id="KW-0883">Thioether bond</keyword>
<proteinExistence type="inferred from homology"/>
<dbReference type="OrthoDB" id="6132182at2759"/>
<dbReference type="STRING" id="4232.A0A251TAZ6"/>
<evidence type="ECO:0000259" key="9">
    <source>
        <dbReference type="PROSITE" id="PS00497"/>
    </source>
</evidence>